<keyword evidence="2" id="KW-1185">Reference proteome</keyword>
<evidence type="ECO:0000313" key="2">
    <source>
        <dbReference type="Proteomes" id="UP001159427"/>
    </source>
</evidence>
<proteinExistence type="predicted"/>
<dbReference type="Proteomes" id="UP001159427">
    <property type="component" value="Unassembled WGS sequence"/>
</dbReference>
<protein>
    <recommendedName>
        <fullName evidence="3">Profilin</fullName>
    </recommendedName>
</protein>
<gene>
    <name evidence="1" type="ORF">PEVE_00040685</name>
</gene>
<dbReference type="EMBL" id="CALNXI010000075">
    <property type="protein sequence ID" value="CAH3017989.1"/>
    <property type="molecule type" value="Genomic_DNA"/>
</dbReference>
<evidence type="ECO:0000313" key="1">
    <source>
        <dbReference type="EMBL" id="CAH3017989.1"/>
    </source>
</evidence>
<comment type="caution">
    <text evidence="1">The sequence shown here is derived from an EMBL/GenBank/DDBJ whole genome shotgun (WGS) entry which is preliminary data.</text>
</comment>
<feature type="non-terminal residue" evidence="1">
    <location>
        <position position="1"/>
    </location>
</feature>
<accession>A0ABN8LLF5</accession>
<sequence>AHLFVGEILDGLILLTKRGDSIYSCGKLKDLEEKYFSQFLVVFNITSEDEESNLCQRGFVLQTGKDASENKYIIYSKSFCSVYAVTHKNRGGIIVCDLPYGILVATYSFPCTSVKAIDIVEKACELLRG</sequence>
<reference evidence="1 2" key="1">
    <citation type="submission" date="2022-05" db="EMBL/GenBank/DDBJ databases">
        <authorList>
            <consortium name="Genoscope - CEA"/>
            <person name="William W."/>
        </authorList>
    </citation>
    <scope>NUCLEOTIDE SEQUENCE [LARGE SCALE GENOMIC DNA]</scope>
</reference>
<organism evidence="1 2">
    <name type="scientific">Porites evermanni</name>
    <dbReference type="NCBI Taxonomy" id="104178"/>
    <lineage>
        <taxon>Eukaryota</taxon>
        <taxon>Metazoa</taxon>
        <taxon>Cnidaria</taxon>
        <taxon>Anthozoa</taxon>
        <taxon>Hexacorallia</taxon>
        <taxon>Scleractinia</taxon>
        <taxon>Fungiina</taxon>
        <taxon>Poritidae</taxon>
        <taxon>Porites</taxon>
    </lineage>
</organism>
<evidence type="ECO:0008006" key="3">
    <source>
        <dbReference type="Google" id="ProtNLM"/>
    </source>
</evidence>
<name>A0ABN8LLF5_9CNID</name>